<sequence>MLINLFAASVFTNLEAVRSSSVAESNSTSASVSMSCGVERVIVPSPLSTTSI</sequence>
<organism evidence="1">
    <name type="scientific">uncultured marine virus</name>
    <dbReference type="NCBI Taxonomy" id="186617"/>
    <lineage>
        <taxon>Viruses</taxon>
        <taxon>environmental samples</taxon>
    </lineage>
</organism>
<protein>
    <submittedName>
        <fullName evidence="1">Uncharacterized protein</fullName>
    </submittedName>
</protein>
<proteinExistence type="predicted"/>
<reference evidence="1" key="1">
    <citation type="journal article" date="2015" name="Front. Microbiol.">
        <title>Combining genomic sequencing methods to explore viral diversity and reveal potential virus-host interactions.</title>
        <authorList>
            <person name="Chow C.E."/>
            <person name="Winget D.M."/>
            <person name="White R.A.III."/>
            <person name="Hallam S.J."/>
            <person name="Suttle C.A."/>
        </authorList>
    </citation>
    <scope>NUCLEOTIDE SEQUENCE</scope>
    <source>
        <strain evidence="1">Anoxic3_9</strain>
    </source>
</reference>
<name>A0A0F7L661_9VIRU</name>
<evidence type="ECO:0000313" key="1">
    <source>
        <dbReference type="EMBL" id="AKH46506.1"/>
    </source>
</evidence>
<reference evidence="1" key="2">
    <citation type="submission" date="2015-03" db="EMBL/GenBank/DDBJ databases">
        <authorList>
            <person name="Chow C.-E.T."/>
            <person name="Winget D.M."/>
            <person name="White R.A.III."/>
            <person name="Hallam S.J."/>
            <person name="Suttle C.A."/>
        </authorList>
    </citation>
    <scope>NUCLEOTIDE SEQUENCE</scope>
    <source>
        <strain evidence="1">Anoxic3_9</strain>
    </source>
</reference>
<dbReference type="EMBL" id="KR029584">
    <property type="protein sequence ID" value="AKH46506.1"/>
    <property type="molecule type" value="Genomic_DNA"/>
</dbReference>
<accession>A0A0F7L661</accession>